<dbReference type="InterPro" id="IPR036928">
    <property type="entry name" value="AS_sf"/>
</dbReference>
<proteinExistence type="predicted"/>
<dbReference type="AlphaFoldDB" id="A0A261U3Z6"/>
<sequence>MLPTLHDTATALQQGRLSAVELTETALARAADPAGEGARVFTRIYAEQARAAAQASDTLRAAGLSRSPIDGLPISIKDLFDVAGETTLAGSVALQGAPAAEEHAVVVQRLLAAGAVIIGRTNMVEFAYSGLGINPHYGTPLNPWDRASGRIPGGSSSGAGVSVADGMALGAIGSDTGGSVRIPAALCGLAGFKPSAWRVSMAGVLPLSANLDSIGPLAPTVRCCATLDAILAGDDIDSVSPSWQPAAVRGLRLAVPTTLALDGMDASVSAAFSAAISRLSAAGALVDEIEIPEFAQLAAINAKGGFTAAEAWAWHRNLIATAGDRYDPRVVSRIRRGESMSAADYLDLLDAREAWVAAVDHRIAGYDALIMPTVPITAPTIAEVTASDEVYYATNGLILRNPTLINFLDGCAVSVPCHAANTAPVGLMIAGSNGADARVLSIGMAIEDLLRA</sequence>
<organism evidence="2 3">
    <name type="scientific">Bordetella genomosp. 4</name>
    <dbReference type="NCBI Taxonomy" id="463044"/>
    <lineage>
        <taxon>Bacteria</taxon>
        <taxon>Pseudomonadati</taxon>
        <taxon>Pseudomonadota</taxon>
        <taxon>Betaproteobacteria</taxon>
        <taxon>Burkholderiales</taxon>
        <taxon>Alcaligenaceae</taxon>
        <taxon>Bordetella</taxon>
    </lineage>
</organism>
<dbReference type="PANTHER" id="PTHR11895:SF176">
    <property type="entry name" value="AMIDASE AMID-RELATED"/>
    <property type="match status" value="1"/>
</dbReference>
<dbReference type="EMBL" id="NEVQ01000013">
    <property type="protein sequence ID" value="OZI56281.1"/>
    <property type="molecule type" value="Genomic_DNA"/>
</dbReference>
<name>A0A261U3Z6_9BORD</name>
<dbReference type="InterPro" id="IPR020556">
    <property type="entry name" value="Amidase_CS"/>
</dbReference>
<accession>A0A261U3Z6</accession>
<dbReference type="Pfam" id="PF01425">
    <property type="entry name" value="Amidase"/>
    <property type="match status" value="1"/>
</dbReference>
<dbReference type="Gene3D" id="3.90.1300.10">
    <property type="entry name" value="Amidase signature (AS) domain"/>
    <property type="match status" value="1"/>
</dbReference>
<evidence type="ECO:0000313" key="2">
    <source>
        <dbReference type="EMBL" id="OZI56281.1"/>
    </source>
</evidence>
<keyword evidence="3" id="KW-1185">Reference proteome</keyword>
<evidence type="ECO:0000259" key="1">
    <source>
        <dbReference type="Pfam" id="PF01425"/>
    </source>
</evidence>
<dbReference type="GO" id="GO:0003824">
    <property type="term" value="F:catalytic activity"/>
    <property type="evidence" value="ECO:0007669"/>
    <property type="project" value="InterPro"/>
</dbReference>
<dbReference type="Proteomes" id="UP000216885">
    <property type="component" value="Unassembled WGS sequence"/>
</dbReference>
<dbReference type="InterPro" id="IPR000120">
    <property type="entry name" value="Amidase"/>
</dbReference>
<dbReference type="NCBIfam" id="NF005460">
    <property type="entry name" value="PRK07056.1"/>
    <property type="match status" value="1"/>
</dbReference>
<dbReference type="PANTHER" id="PTHR11895">
    <property type="entry name" value="TRANSAMIDASE"/>
    <property type="match status" value="1"/>
</dbReference>
<dbReference type="PROSITE" id="PS00571">
    <property type="entry name" value="AMIDASES"/>
    <property type="match status" value="1"/>
</dbReference>
<feature type="domain" description="Amidase" evidence="1">
    <location>
        <begin position="21"/>
        <end position="440"/>
    </location>
</feature>
<dbReference type="SUPFAM" id="SSF75304">
    <property type="entry name" value="Amidase signature (AS) enzymes"/>
    <property type="match status" value="1"/>
</dbReference>
<gene>
    <name evidence="2" type="ORF">CAL20_12635</name>
</gene>
<dbReference type="InterPro" id="IPR023631">
    <property type="entry name" value="Amidase_dom"/>
</dbReference>
<protein>
    <submittedName>
        <fullName evidence="2">Amidase</fullName>
    </submittedName>
</protein>
<comment type="caution">
    <text evidence="2">The sequence shown here is derived from an EMBL/GenBank/DDBJ whole genome shotgun (WGS) entry which is preliminary data.</text>
</comment>
<dbReference type="RefSeq" id="WP_094838025.1">
    <property type="nucleotide sequence ID" value="NZ_NEVQ01000013.1"/>
</dbReference>
<evidence type="ECO:0000313" key="3">
    <source>
        <dbReference type="Proteomes" id="UP000216885"/>
    </source>
</evidence>
<reference evidence="2 3" key="1">
    <citation type="submission" date="2017-05" db="EMBL/GenBank/DDBJ databases">
        <title>Complete and WGS of Bordetella genogroups.</title>
        <authorList>
            <person name="Spilker T."/>
            <person name="LiPuma J."/>
        </authorList>
    </citation>
    <scope>NUCLEOTIDE SEQUENCE [LARGE SCALE GENOMIC DNA]</scope>
    <source>
        <strain evidence="2 3">AU9919</strain>
    </source>
</reference>